<keyword evidence="2" id="KW-1185">Reference proteome</keyword>
<dbReference type="AlphaFoldDB" id="A0AAV0ZKK3"/>
<name>A0AAV0ZKK3_VICFA</name>
<evidence type="ECO:0000313" key="2">
    <source>
        <dbReference type="Proteomes" id="UP001157006"/>
    </source>
</evidence>
<reference evidence="1 2" key="1">
    <citation type="submission" date="2023-01" db="EMBL/GenBank/DDBJ databases">
        <authorList>
            <person name="Kreplak J."/>
        </authorList>
    </citation>
    <scope>NUCLEOTIDE SEQUENCE [LARGE SCALE GENOMIC DNA]</scope>
</reference>
<accession>A0AAV0ZKK3</accession>
<organism evidence="1 2">
    <name type="scientific">Vicia faba</name>
    <name type="common">Broad bean</name>
    <name type="synonym">Faba vulgaris</name>
    <dbReference type="NCBI Taxonomy" id="3906"/>
    <lineage>
        <taxon>Eukaryota</taxon>
        <taxon>Viridiplantae</taxon>
        <taxon>Streptophyta</taxon>
        <taxon>Embryophyta</taxon>
        <taxon>Tracheophyta</taxon>
        <taxon>Spermatophyta</taxon>
        <taxon>Magnoliopsida</taxon>
        <taxon>eudicotyledons</taxon>
        <taxon>Gunneridae</taxon>
        <taxon>Pentapetalae</taxon>
        <taxon>rosids</taxon>
        <taxon>fabids</taxon>
        <taxon>Fabales</taxon>
        <taxon>Fabaceae</taxon>
        <taxon>Papilionoideae</taxon>
        <taxon>50 kb inversion clade</taxon>
        <taxon>NPAAA clade</taxon>
        <taxon>Hologalegina</taxon>
        <taxon>IRL clade</taxon>
        <taxon>Fabeae</taxon>
        <taxon>Vicia</taxon>
    </lineage>
</organism>
<evidence type="ECO:0000313" key="1">
    <source>
        <dbReference type="EMBL" id="CAI8597414.1"/>
    </source>
</evidence>
<dbReference type="EMBL" id="OX451737">
    <property type="protein sequence ID" value="CAI8597414.1"/>
    <property type="molecule type" value="Genomic_DNA"/>
</dbReference>
<protein>
    <recommendedName>
        <fullName evidence="3">Transmembrane protein</fullName>
    </recommendedName>
</protein>
<dbReference type="Proteomes" id="UP001157006">
    <property type="component" value="Chromosome 2"/>
</dbReference>
<proteinExistence type="predicted"/>
<sequence length="107" mass="12341">MVKSSKFEHIIMEEGCKSEAWWTGGFDVNSGFCLLSFLYSLQLQNPKVTMCVCARVRACVCVFKSVTHEIRPCHLILASFTIPIVICYLFKIKSQLKVHEDERLFVY</sequence>
<gene>
    <name evidence="1" type="ORF">VFH_II080640</name>
</gene>
<evidence type="ECO:0008006" key="3">
    <source>
        <dbReference type="Google" id="ProtNLM"/>
    </source>
</evidence>